<sequence length="335" mass="38065">MHYLYYVGLDVSKETFDASLVAFEDANEMAHRKFANSRKGICSCLHWVEKRHGIRLDDVIFCAEDMGSYISEMAVCASDRTLNFNFSLISPLVIKYSMGIARGKTDRVDARRIAEYAITHYRKIALYLPAEKELCQLRTWLILRAHLAKQRVAKLVLLEKLDYKEKFADVSIQRSMLQEEIAYAETHMKTIEREMKELIAADSNICRNYKLLTSIKGVGPITAIVMLCSTLNFTKITDHRKFACYCGLAPFEHSSGTSVRGGCHTSSMANRDIKVQLNRSALIAIRCDPQLKAYYERKVAEGKHKFSVLNAVRAKIAARCFAVVRRGTPYVALQI</sequence>
<dbReference type="GO" id="GO:0006313">
    <property type="term" value="P:DNA transposition"/>
    <property type="evidence" value="ECO:0007669"/>
    <property type="project" value="InterPro"/>
</dbReference>
<feature type="domain" description="Transposase IS110-like N-terminal" evidence="1">
    <location>
        <begin position="7"/>
        <end position="154"/>
    </location>
</feature>
<dbReference type="InterPro" id="IPR047650">
    <property type="entry name" value="Transpos_IS110"/>
</dbReference>
<dbReference type="AlphaFoldDB" id="A0A1Q6F8H6"/>
<feature type="domain" description="Transposase IS116/IS110/IS902 C-terminal" evidence="2">
    <location>
        <begin position="210"/>
        <end position="296"/>
    </location>
</feature>
<dbReference type="InterPro" id="IPR002525">
    <property type="entry name" value="Transp_IS110-like_N"/>
</dbReference>
<dbReference type="Proteomes" id="UP000187417">
    <property type="component" value="Unassembled WGS sequence"/>
</dbReference>
<organism evidence="3 4">
    <name type="scientific">Alistipes putredinis</name>
    <dbReference type="NCBI Taxonomy" id="28117"/>
    <lineage>
        <taxon>Bacteria</taxon>
        <taxon>Pseudomonadati</taxon>
        <taxon>Bacteroidota</taxon>
        <taxon>Bacteroidia</taxon>
        <taxon>Bacteroidales</taxon>
        <taxon>Rikenellaceae</taxon>
        <taxon>Alistipes</taxon>
    </lineage>
</organism>
<dbReference type="GeneID" id="59807869"/>
<proteinExistence type="predicted"/>
<protein>
    <submittedName>
        <fullName evidence="3">IS110 family transposase</fullName>
    </submittedName>
</protein>
<dbReference type="PANTHER" id="PTHR33055">
    <property type="entry name" value="TRANSPOSASE FOR INSERTION SEQUENCE ELEMENT IS1111A"/>
    <property type="match status" value="1"/>
</dbReference>
<evidence type="ECO:0000259" key="2">
    <source>
        <dbReference type="Pfam" id="PF02371"/>
    </source>
</evidence>
<dbReference type="InterPro" id="IPR003346">
    <property type="entry name" value="Transposase_20"/>
</dbReference>
<gene>
    <name evidence="3" type="ORF">BHV66_04215</name>
</gene>
<dbReference type="Pfam" id="PF01548">
    <property type="entry name" value="DEDD_Tnp_IS110"/>
    <property type="match status" value="1"/>
</dbReference>
<dbReference type="Pfam" id="PF02371">
    <property type="entry name" value="Transposase_20"/>
    <property type="match status" value="1"/>
</dbReference>
<dbReference type="GO" id="GO:0003677">
    <property type="term" value="F:DNA binding"/>
    <property type="evidence" value="ECO:0007669"/>
    <property type="project" value="InterPro"/>
</dbReference>
<accession>A0A1Q6F8H6</accession>
<dbReference type="EMBL" id="MNQH01000016">
    <property type="protein sequence ID" value="OKY95126.1"/>
    <property type="molecule type" value="Genomic_DNA"/>
</dbReference>
<reference evidence="3 4" key="1">
    <citation type="journal article" date="2016" name="Nat. Biotechnol.">
        <title>Measurement of bacterial replication rates in microbial communities.</title>
        <authorList>
            <person name="Brown C.T."/>
            <person name="Olm M.R."/>
            <person name="Thomas B.C."/>
            <person name="Banfield J.F."/>
        </authorList>
    </citation>
    <scope>NUCLEOTIDE SEQUENCE [LARGE SCALE GENOMIC DNA]</scope>
    <source>
        <strain evidence="3">CAG:67_53_122</strain>
    </source>
</reference>
<dbReference type="RefSeq" id="WP_014774945.1">
    <property type="nucleotide sequence ID" value="NZ_CAVBFT010000019.1"/>
</dbReference>
<comment type="caution">
    <text evidence="3">The sequence shown here is derived from an EMBL/GenBank/DDBJ whole genome shotgun (WGS) entry which is preliminary data.</text>
</comment>
<evidence type="ECO:0000313" key="4">
    <source>
        <dbReference type="Proteomes" id="UP000187417"/>
    </source>
</evidence>
<dbReference type="PANTHER" id="PTHR33055:SF3">
    <property type="entry name" value="PUTATIVE TRANSPOSASE FOR IS117-RELATED"/>
    <property type="match status" value="1"/>
</dbReference>
<evidence type="ECO:0000313" key="3">
    <source>
        <dbReference type="EMBL" id="OKY95126.1"/>
    </source>
</evidence>
<dbReference type="GO" id="GO:0004803">
    <property type="term" value="F:transposase activity"/>
    <property type="evidence" value="ECO:0007669"/>
    <property type="project" value="InterPro"/>
</dbReference>
<dbReference type="STRING" id="28117.BHV66_04215"/>
<evidence type="ECO:0000259" key="1">
    <source>
        <dbReference type="Pfam" id="PF01548"/>
    </source>
</evidence>
<name>A0A1Q6F8H6_9BACT</name>
<dbReference type="NCBIfam" id="NF033542">
    <property type="entry name" value="transpos_IS110"/>
    <property type="match status" value="1"/>
</dbReference>